<keyword evidence="1" id="KW-0449">Lipoprotein</keyword>
<dbReference type="Pfam" id="PF03923">
    <property type="entry name" value="Lipoprotein_16"/>
    <property type="match status" value="1"/>
</dbReference>
<dbReference type="OrthoDB" id="5431977at2"/>
<sequence length="187" mass="20826">MYRPILVAAALLLCGCTPQYPTQANLNLQIMAQPPIYSDTSAFIQGHDARTSEAVIIYLSNEQQPIEVDNMSPPHLLVTERLAAALREQGLSFENSADTRIFLEINELQVAVSRPKFLYTAEAKTNITLKVVKESTSLAKKYDRVATKESPQRPAVDQLENMLNDQLSEIIAQILADQDIRKALGTR</sequence>
<protein>
    <submittedName>
        <fullName evidence="1">Uncharacterized lipoprotein</fullName>
    </submittedName>
</protein>
<keyword evidence="2" id="KW-1185">Reference proteome</keyword>
<dbReference type="InterPro" id="IPR005619">
    <property type="entry name" value="Uncharacterised_YajG"/>
</dbReference>
<proteinExistence type="predicted"/>
<dbReference type="EMBL" id="FRFE01000006">
    <property type="protein sequence ID" value="SHO46832.1"/>
    <property type="molecule type" value="Genomic_DNA"/>
</dbReference>
<dbReference type="PROSITE" id="PS51257">
    <property type="entry name" value="PROKAR_LIPOPROTEIN"/>
    <property type="match status" value="1"/>
</dbReference>
<evidence type="ECO:0000313" key="2">
    <source>
        <dbReference type="Proteomes" id="UP000184603"/>
    </source>
</evidence>
<gene>
    <name evidence="1" type="ORF">SAMN02745220_01656</name>
</gene>
<dbReference type="AlphaFoldDB" id="A0A1M7Y3N9"/>
<organism evidence="1 2">
    <name type="scientific">Desulfopila aestuarii DSM 18488</name>
    <dbReference type="NCBI Taxonomy" id="1121416"/>
    <lineage>
        <taxon>Bacteria</taxon>
        <taxon>Pseudomonadati</taxon>
        <taxon>Thermodesulfobacteriota</taxon>
        <taxon>Desulfobulbia</taxon>
        <taxon>Desulfobulbales</taxon>
        <taxon>Desulfocapsaceae</taxon>
        <taxon>Desulfopila</taxon>
    </lineage>
</organism>
<accession>A0A1M7Y3N9</accession>
<dbReference type="RefSeq" id="WP_073612973.1">
    <property type="nucleotide sequence ID" value="NZ_FRFE01000006.1"/>
</dbReference>
<name>A0A1M7Y3N9_9BACT</name>
<reference evidence="1 2" key="1">
    <citation type="submission" date="2016-12" db="EMBL/GenBank/DDBJ databases">
        <authorList>
            <person name="Song W.-J."/>
            <person name="Kurnit D.M."/>
        </authorList>
    </citation>
    <scope>NUCLEOTIDE SEQUENCE [LARGE SCALE GENOMIC DNA]</scope>
    <source>
        <strain evidence="1 2">DSM 18488</strain>
    </source>
</reference>
<evidence type="ECO:0000313" key="1">
    <source>
        <dbReference type="EMBL" id="SHO46832.1"/>
    </source>
</evidence>
<dbReference type="Proteomes" id="UP000184603">
    <property type="component" value="Unassembled WGS sequence"/>
</dbReference>